<dbReference type="CDD" id="cd18799">
    <property type="entry name" value="SF2_C_EcoAI-like"/>
    <property type="match status" value="1"/>
</dbReference>
<dbReference type="InterPro" id="IPR027417">
    <property type="entry name" value="P-loop_NTPase"/>
</dbReference>
<dbReference type="GO" id="GO:0005524">
    <property type="term" value="F:ATP binding"/>
    <property type="evidence" value="ECO:0007669"/>
    <property type="project" value="InterPro"/>
</dbReference>
<dbReference type="SUPFAM" id="SSF56024">
    <property type="entry name" value="Phospholipase D/nuclease"/>
    <property type="match status" value="1"/>
</dbReference>
<dbReference type="Pfam" id="PF04851">
    <property type="entry name" value="ResIII"/>
    <property type="match status" value="1"/>
</dbReference>
<dbReference type="PANTHER" id="PTHR47962">
    <property type="entry name" value="ATP-DEPENDENT HELICASE LHR-RELATED-RELATED"/>
    <property type="match status" value="1"/>
</dbReference>
<dbReference type="SUPFAM" id="SSF52540">
    <property type="entry name" value="P-loop containing nucleoside triphosphate hydrolases"/>
    <property type="match status" value="1"/>
</dbReference>
<proteinExistence type="predicted"/>
<dbReference type="InterPro" id="IPR021835">
    <property type="entry name" value="DUF3427"/>
</dbReference>
<dbReference type="CDD" id="cd09203">
    <property type="entry name" value="PLDc_N_DEXD_b1"/>
    <property type="match status" value="1"/>
</dbReference>
<dbReference type="Pfam" id="PF11907">
    <property type="entry name" value="DUF3427"/>
    <property type="match status" value="1"/>
</dbReference>
<dbReference type="PROSITE" id="PS51194">
    <property type="entry name" value="HELICASE_CTER"/>
    <property type="match status" value="1"/>
</dbReference>
<organism evidence="3 4">
    <name type="scientific">Solitalea longa</name>
    <dbReference type="NCBI Taxonomy" id="2079460"/>
    <lineage>
        <taxon>Bacteria</taxon>
        <taxon>Pseudomonadati</taxon>
        <taxon>Bacteroidota</taxon>
        <taxon>Sphingobacteriia</taxon>
        <taxon>Sphingobacteriales</taxon>
        <taxon>Sphingobacteriaceae</taxon>
        <taxon>Solitalea</taxon>
    </lineage>
</organism>
<dbReference type="Proteomes" id="UP000236893">
    <property type="component" value="Unassembled WGS sequence"/>
</dbReference>
<dbReference type="Pfam" id="PF00271">
    <property type="entry name" value="Helicase_C"/>
    <property type="match status" value="1"/>
</dbReference>
<dbReference type="EMBL" id="PQVF01000020">
    <property type="protein sequence ID" value="POY34721.1"/>
    <property type="molecule type" value="Genomic_DNA"/>
</dbReference>
<dbReference type="RefSeq" id="WP_103790744.1">
    <property type="nucleotide sequence ID" value="NZ_PQVF01000020.1"/>
</dbReference>
<dbReference type="CDD" id="cd18032">
    <property type="entry name" value="DEXHc_RE_I_III_res"/>
    <property type="match status" value="1"/>
</dbReference>
<evidence type="ECO:0000313" key="3">
    <source>
        <dbReference type="EMBL" id="POY34721.1"/>
    </source>
</evidence>
<reference evidence="3 4" key="1">
    <citation type="submission" date="2018-01" db="EMBL/GenBank/DDBJ databases">
        <authorList>
            <person name="Gaut B.S."/>
            <person name="Morton B.R."/>
            <person name="Clegg M.T."/>
            <person name="Duvall M.R."/>
        </authorList>
    </citation>
    <scope>NUCLEOTIDE SEQUENCE [LARGE SCALE GENOMIC DNA]</scope>
    <source>
        <strain evidence="3 4">HR-AV</strain>
    </source>
</reference>
<dbReference type="Gene3D" id="3.30.870.10">
    <property type="entry name" value="Endonuclease Chain A"/>
    <property type="match status" value="1"/>
</dbReference>
<dbReference type="GO" id="GO:0003677">
    <property type="term" value="F:DNA binding"/>
    <property type="evidence" value="ECO:0007669"/>
    <property type="project" value="InterPro"/>
</dbReference>
<protein>
    <submittedName>
        <fullName evidence="3">DUF3427 domain-containing protein</fullName>
    </submittedName>
</protein>
<dbReference type="SMART" id="SM00487">
    <property type="entry name" value="DEXDc"/>
    <property type="match status" value="1"/>
</dbReference>
<keyword evidence="4" id="KW-1185">Reference proteome</keyword>
<dbReference type="InterPro" id="IPR014001">
    <property type="entry name" value="Helicase_ATP-bd"/>
</dbReference>
<dbReference type="PANTHER" id="PTHR47962:SF7">
    <property type="entry name" value="MITOCHONDRIAL ATP-DEPENDENT HELICASE IRC3-RELATED"/>
    <property type="match status" value="1"/>
</dbReference>
<evidence type="ECO:0000313" key="4">
    <source>
        <dbReference type="Proteomes" id="UP000236893"/>
    </source>
</evidence>
<feature type="domain" description="Helicase C-terminal" evidence="2">
    <location>
        <begin position="548"/>
        <end position="692"/>
    </location>
</feature>
<accession>A0A2S4ZWH7</accession>
<dbReference type="SMART" id="SM00490">
    <property type="entry name" value="HELICc"/>
    <property type="match status" value="1"/>
</dbReference>
<evidence type="ECO:0000259" key="2">
    <source>
        <dbReference type="PROSITE" id="PS51194"/>
    </source>
</evidence>
<dbReference type="InterPro" id="IPR006935">
    <property type="entry name" value="Helicase/UvrB_N"/>
</dbReference>
<name>A0A2S4ZWH7_9SPHI</name>
<dbReference type="PROSITE" id="PS51192">
    <property type="entry name" value="HELICASE_ATP_BIND_1"/>
    <property type="match status" value="1"/>
</dbReference>
<dbReference type="GO" id="GO:0016887">
    <property type="term" value="F:ATP hydrolysis activity"/>
    <property type="evidence" value="ECO:0007669"/>
    <property type="project" value="TreeGrafter"/>
</dbReference>
<evidence type="ECO:0000259" key="1">
    <source>
        <dbReference type="PROSITE" id="PS51192"/>
    </source>
</evidence>
<dbReference type="InterPro" id="IPR001650">
    <property type="entry name" value="Helicase_C-like"/>
</dbReference>
<dbReference type="Gene3D" id="3.40.50.300">
    <property type="entry name" value="P-loop containing nucleotide triphosphate hydrolases"/>
    <property type="match status" value="2"/>
</dbReference>
<gene>
    <name evidence="3" type="ORF">C3K47_18990</name>
</gene>
<dbReference type="InterPro" id="IPR025202">
    <property type="entry name" value="PLD-like_dom"/>
</dbReference>
<comment type="caution">
    <text evidence="3">The sequence shown here is derived from an EMBL/GenBank/DDBJ whole genome shotgun (WGS) entry which is preliminary data.</text>
</comment>
<feature type="domain" description="Helicase ATP-binding" evidence="1">
    <location>
        <begin position="334"/>
        <end position="489"/>
    </location>
</feature>
<dbReference type="AlphaFoldDB" id="A0A2S4ZWH7"/>
<dbReference type="Pfam" id="PF13091">
    <property type="entry name" value="PLDc_2"/>
    <property type="match status" value="1"/>
</dbReference>
<dbReference type="OrthoDB" id="9759819at2"/>
<dbReference type="InterPro" id="IPR052511">
    <property type="entry name" value="ATP-dep_Helicase"/>
</dbReference>
<sequence>MLELGIYEQLINKILWKKIESLSRDEFYISETKIDKEEAARYLSVYLSESIRFALNSYTGDDKVEKQVELCNKVIQLLRTELNNIDFENDLLHTEGKVLQAVFSKVDASFSDFELFLKQITPYSRLSQSELFTGSNVGLSLESEIKKEILSADEIRWLVSFIKFSGIRIFEKELRSFTESGKKLRIITTSYMGATDVKAIEFLSSLPNTEIKVSYNSEHERLHAKAYLFLRNTGFNTGYIGSSNISRSALTNGLEWNLKVTSKEISHIIDKFKRTFDTYWLDNDFEYYRNGEDVKKLDNALKAQKSQDRKTILSFFDLKPFPYQEEILEKLKAERLTHNHFRNLVVAATGTGKTIISAFDYKRFKDENSSAKLLFVTHRKEILEQAQQAFQHILKDNNFGELWVAGLAPTNYDFVFASVQTLNNQLKSLSLSEDYYDFIIIDEVHHIAANSYRPLLEKFKPKVLLGLTATPERMDGEDILRDFCNTIAAEIRLPEALNRKLLCPFQYFGLPDSVDLSKVSWRNGKYDVSELTHLYTESDRRVAEVIKNLDKYLTDIHNPKALGFCISQEHAKYMAEKFVLAGFKADYLTSDNSDDRDIIREKFKSSTINYLFVVDIFNEGVDIPEIDTVLFLRPTESLTIFLQQLGRGLRLSKDKECLTVLDFVGNARAEYDFEHKFRALIGKTHTSIQKEIESDFPHLPLGCSIVLEKKAKEYILANIKQAIGFNRTQLIAKIRNFKHQSTLPLTLNNFLNFYHLDLPLIYRKDSWKRLCADAGIINDFNEPNEKELFRTISKKLLQCNSTSYLNFVLRVIESSIDFDLLSEEEKKMALMLHYDIWQESGPKMGFKDLKESLSTLMLSSILIEELKEFIQLQLSKVDFIEKEIELDFVQPLKVHSRYNRDQILSAFGLHTFQKQASNREGVAFISDINTEILFVTLKKSEKDYSPTTLYDDYAITDTLFHWQSQNSTSPNSPKGQSYIYHKELKKNVLLFVREQNDDEYGFTMSYVFLGKVDFLNYQGAKPMSIEWKLEEPMPAYLWKDSAKMAVG</sequence>